<keyword evidence="3" id="KW-1185">Reference proteome</keyword>
<feature type="region of interest" description="Disordered" evidence="1">
    <location>
        <begin position="283"/>
        <end position="350"/>
    </location>
</feature>
<dbReference type="Proteomes" id="UP000750711">
    <property type="component" value="Unassembled WGS sequence"/>
</dbReference>
<name>A0A9P8RRH3_9PEZI</name>
<feature type="compositionally biased region" description="Basic and acidic residues" evidence="1">
    <location>
        <begin position="404"/>
        <end position="417"/>
    </location>
</feature>
<dbReference type="AlphaFoldDB" id="A0A9P8RRH3"/>
<evidence type="ECO:0000256" key="1">
    <source>
        <dbReference type="SAM" id="MobiDB-lite"/>
    </source>
</evidence>
<proteinExistence type="predicted"/>
<sequence>MATLEFPTDSLIDVGFVSREEPFPPYLTRSSWPLPVEQTMSQSSNVRRTTTPLQTGGQGFQATNNSPTLMAEWFSHPATQLHYTHDATPMGSQLTGSFGAPYQASPTEFIPSTQALDASLRVDSLFSQLPESIAWPNWQDYQTESLTLDGLCADMTLPGGLPESSPTDTFLEVRSLNSSNSESGWATVDIPVYGDSFPENHNGAIFNPAQTLHVRTNSSHSDSTTFGSYEEIMYPLTSPDSESQLEFGQEFCHHTQNHHRPSISPIISPSAVVDPVPIKPMSPLIRPSIRTSPVSQGMRSPPARRQSRKSPTDKATKPLIRRPSAGGKKDTEKRVGRRKGPLLPEQRKQASEIRKLRACLRCKFLKKTVRYLMRFEPLPSAHADTQTSVTKENPVVGVNPRMQDSGRSHVRESTLKT</sequence>
<comment type="caution">
    <text evidence="2">The sequence shown here is derived from an EMBL/GenBank/DDBJ whole genome shotgun (WGS) entry which is preliminary data.</text>
</comment>
<evidence type="ECO:0000313" key="3">
    <source>
        <dbReference type="Proteomes" id="UP000750711"/>
    </source>
</evidence>
<dbReference type="PANTHER" id="PTHR35392">
    <property type="entry name" value="ZN(II)2CYS6 TRANSCRIPTION FACTOR (EUROFUNG)-RELATED-RELATED"/>
    <property type="match status" value="1"/>
</dbReference>
<reference evidence="2" key="1">
    <citation type="submission" date="2021-03" db="EMBL/GenBank/DDBJ databases">
        <title>Comparative genomics and phylogenomic investigation of the class Geoglossomycetes provide insights into ecological specialization and systematics.</title>
        <authorList>
            <person name="Melie T."/>
            <person name="Pirro S."/>
            <person name="Miller A.N."/>
            <person name="Quandt A."/>
        </authorList>
    </citation>
    <scope>NUCLEOTIDE SEQUENCE</scope>
    <source>
        <strain evidence="2">CAQ_001_2017</strain>
    </source>
</reference>
<feature type="region of interest" description="Disordered" evidence="1">
    <location>
        <begin position="396"/>
        <end position="417"/>
    </location>
</feature>
<accession>A0A9P8RRH3</accession>
<protein>
    <submittedName>
        <fullName evidence="2">Uncharacterized protein</fullName>
    </submittedName>
</protein>
<gene>
    <name evidence="2" type="ORF">GP486_002673</name>
</gene>
<dbReference type="PANTHER" id="PTHR35392:SF1">
    <property type="entry name" value="ZN(II)2CYS6 TRANSCRIPTION FACTOR (EUROFUNG)"/>
    <property type="match status" value="1"/>
</dbReference>
<feature type="region of interest" description="Disordered" evidence="1">
    <location>
        <begin position="41"/>
        <end position="60"/>
    </location>
</feature>
<dbReference type="InterPro" id="IPR052973">
    <property type="entry name" value="Fungal_sec-metab_reg_TF"/>
</dbReference>
<evidence type="ECO:0000313" key="2">
    <source>
        <dbReference type="EMBL" id="KAH0562645.1"/>
    </source>
</evidence>
<organism evidence="2 3">
    <name type="scientific">Trichoglossum hirsutum</name>
    <dbReference type="NCBI Taxonomy" id="265104"/>
    <lineage>
        <taxon>Eukaryota</taxon>
        <taxon>Fungi</taxon>
        <taxon>Dikarya</taxon>
        <taxon>Ascomycota</taxon>
        <taxon>Pezizomycotina</taxon>
        <taxon>Geoglossomycetes</taxon>
        <taxon>Geoglossales</taxon>
        <taxon>Geoglossaceae</taxon>
        <taxon>Trichoglossum</taxon>
    </lineage>
</organism>
<dbReference type="EMBL" id="JAGHQM010000313">
    <property type="protein sequence ID" value="KAH0562645.1"/>
    <property type="molecule type" value="Genomic_DNA"/>
</dbReference>
<feature type="compositionally biased region" description="Polar residues" evidence="1">
    <location>
        <begin position="289"/>
        <end position="298"/>
    </location>
</feature>